<gene>
    <name evidence="3" type="ORF">WOLCODRAFT_27583</name>
</gene>
<organism evidence="3 4">
    <name type="scientific">Wolfiporia cocos (strain MD-104)</name>
    <name type="common">Brown rot fungus</name>
    <dbReference type="NCBI Taxonomy" id="742152"/>
    <lineage>
        <taxon>Eukaryota</taxon>
        <taxon>Fungi</taxon>
        <taxon>Dikarya</taxon>
        <taxon>Basidiomycota</taxon>
        <taxon>Agaricomycotina</taxon>
        <taxon>Agaricomycetes</taxon>
        <taxon>Polyporales</taxon>
        <taxon>Phaeolaceae</taxon>
        <taxon>Wolfiporia</taxon>
    </lineage>
</organism>
<dbReference type="GO" id="GO:0003993">
    <property type="term" value="F:acid phosphatase activity"/>
    <property type="evidence" value="ECO:0007669"/>
    <property type="project" value="TreeGrafter"/>
</dbReference>
<name>A0A2H3J5H6_WOLCO</name>
<reference evidence="3 4" key="1">
    <citation type="journal article" date="2012" name="Science">
        <title>The Paleozoic origin of enzymatic lignin decomposition reconstructed from 31 fungal genomes.</title>
        <authorList>
            <person name="Floudas D."/>
            <person name="Binder M."/>
            <person name="Riley R."/>
            <person name="Barry K."/>
            <person name="Blanchette R.A."/>
            <person name="Henrissat B."/>
            <person name="Martinez A.T."/>
            <person name="Otillar R."/>
            <person name="Spatafora J.W."/>
            <person name="Yadav J.S."/>
            <person name="Aerts A."/>
            <person name="Benoit I."/>
            <person name="Boyd A."/>
            <person name="Carlson A."/>
            <person name="Copeland A."/>
            <person name="Coutinho P.M."/>
            <person name="de Vries R.P."/>
            <person name="Ferreira P."/>
            <person name="Findley K."/>
            <person name="Foster B."/>
            <person name="Gaskell J."/>
            <person name="Glotzer D."/>
            <person name="Gorecki P."/>
            <person name="Heitman J."/>
            <person name="Hesse C."/>
            <person name="Hori C."/>
            <person name="Igarashi K."/>
            <person name="Jurgens J.A."/>
            <person name="Kallen N."/>
            <person name="Kersten P."/>
            <person name="Kohler A."/>
            <person name="Kuees U."/>
            <person name="Kumar T.K.A."/>
            <person name="Kuo A."/>
            <person name="LaButti K."/>
            <person name="Larrondo L.F."/>
            <person name="Lindquist E."/>
            <person name="Ling A."/>
            <person name="Lombard V."/>
            <person name="Lucas S."/>
            <person name="Lundell T."/>
            <person name="Martin R."/>
            <person name="McLaughlin D.J."/>
            <person name="Morgenstern I."/>
            <person name="Morin E."/>
            <person name="Murat C."/>
            <person name="Nagy L.G."/>
            <person name="Nolan M."/>
            <person name="Ohm R.A."/>
            <person name="Patyshakuliyeva A."/>
            <person name="Rokas A."/>
            <person name="Ruiz-Duenas F.J."/>
            <person name="Sabat G."/>
            <person name="Salamov A."/>
            <person name="Samejima M."/>
            <person name="Schmutz J."/>
            <person name="Slot J.C."/>
            <person name="St John F."/>
            <person name="Stenlid J."/>
            <person name="Sun H."/>
            <person name="Sun S."/>
            <person name="Syed K."/>
            <person name="Tsang A."/>
            <person name="Wiebenga A."/>
            <person name="Young D."/>
            <person name="Pisabarro A."/>
            <person name="Eastwood D.C."/>
            <person name="Martin F."/>
            <person name="Cullen D."/>
            <person name="Grigoriev I.V."/>
            <person name="Hibbett D.S."/>
        </authorList>
    </citation>
    <scope>NUCLEOTIDE SEQUENCE [LARGE SCALE GENOMIC DNA]</scope>
    <source>
        <strain evidence="3 4">MD-104</strain>
    </source>
</reference>
<feature type="signal peptide" evidence="2">
    <location>
        <begin position="1"/>
        <end position="16"/>
    </location>
</feature>
<keyword evidence="2" id="KW-0732">Signal</keyword>
<keyword evidence="1" id="KW-0378">Hydrolase</keyword>
<dbReference type="InterPro" id="IPR000560">
    <property type="entry name" value="His_Pase_clade-2"/>
</dbReference>
<dbReference type="PANTHER" id="PTHR20963:SF42">
    <property type="entry name" value="PHOSPHOGLYCERATE MUTASE-LIKE PROTEIN"/>
    <property type="match status" value="1"/>
</dbReference>
<dbReference type="PROSITE" id="PS00616">
    <property type="entry name" value="HIS_ACID_PHOSPHAT_1"/>
    <property type="match status" value="1"/>
</dbReference>
<accession>A0A2H3J5H6</accession>
<dbReference type="Pfam" id="PF00328">
    <property type="entry name" value="His_Phos_2"/>
    <property type="match status" value="1"/>
</dbReference>
<dbReference type="SUPFAM" id="SSF53254">
    <property type="entry name" value="Phosphoglycerate mutase-like"/>
    <property type="match status" value="1"/>
</dbReference>
<dbReference type="EMBL" id="KB467843">
    <property type="protein sequence ID" value="PCH35013.1"/>
    <property type="molecule type" value="Genomic_DNA"/>
</dbReference>
<dbReference type="STRING" id="742152.A0A2H3J5H6"/>
<sequence>MVNALVLLGALPLVAAHPLSAQSASSYAGSTSSDVFPPPAATFSAYETYFPDYEQVGFAGPTPTGAEPEAIQTAPAAAVKSDTYPLINPNTQSAFANRPAFNPMRYWGNLSPWFSVGGAFGLSDTTPQIPEGCELTQVHLVQRHGARYPSSGSSTSEFADLLQSAANSTGFTAKGPLAFLNTWTYKLGAELLTPFGRQQLYDLGTAFRVKYGELLNGFTGLPVFRTTSESRMVQSALQWAAGFFGVEDYATSYYQEIIIEESGYNNTLAPWGFCNNANNDIYEMGNWYQGNWTEVYLKDAVMRLQQYIEGVELDTSYLYAMQEMCAYETVSIGYSKFCDLFTEEEWKGFEYSIDLNFWYGNGPGNPVGAAQGIGYVQELLARLTQTPITVFDTSTNGTLDGNNITFPLDQPIYMDATHDTVISSIVTAMNFTTLAANGPLPTEYIPADQTFHVQHIAPFASNLVGQVVSCPAPGTSQKEKYIRWLLNDGAVPLTGIKHCETPNKDGLCLLDSFIKGLQARVAEVDFQYDCFADYPVPYPDLLTNGRPEHQ</sequence>
<dbReference type="InterPro" id="IPR033379">
    <property type="entry name" value="Acid_Pase_AS"/>
</dbReference>
<dbReference type="Proteomes" id="UP000218811">
    <property type="component" value="Unassembled WGS sequence"/>
</dbReference>
<dbReference type="Gene3D" id="3.40.50.1240">
    <property type="entry name" value="Phosphoglycerate mutase-like"/>
    <property type="match status" value="1"/>
</dbReference>
<dbReference type="OMA" id="WKGYEYA"/>
<dbReference type="OrthoDB" id="6509975at2759"/>
<proteinExistence type="predicted"/>
<evidence type="ECO:0000256" key="2">
    <source>
        <dbReference type="SAM" id="SignalP"/>
    </source>
</evidence>
<evidence type="ECO:0000313" key="3">
    <source>
        <dbReference type="EMBL" id="PCH35013.1"/>
    </source>
</evidence>
<keyword evidence="4" id="KW-1185">Reference proteome</keyword>
<protein>
    <submittedName>
        <fullName evidence="3">Phosphoglycerate mutase-like protein</fullName>
    </submittedName>
</protein>
<dbReference type="CDD" id="cd07061">
    <property type="entry name" value="HP_HAP_like"/>
    <property type="match status" value="1"/>
</dbReference>
<evidence type="ECO:0000313" key="4">
    <source>
        <dbReference type="Proteomes" id="UP000218811"/>
    </source>
</evidence>
<dbReference type="InterPro" id="IPR029033">
    <property type="entry name" value="His_PPase_superfam"/>
</dbReference>
<dbReference type="AlphaFoldDB" id="A0A2H3J5H6"/>
<evidence type="ECO:0000256" key="1">
    <source>
        <dbReference type="ARBA" id="ARBA00022801"/>
    </source>
</evidence>
<feature type="chain" id="PRO_5013601593" evidence="2">
    <location>
        <begin position="17"/>
        <end position="550"/>
    </location>
</feature>
<dbReference type="PANTHER" id="PTHR20963">
    <property type="entry name" value="MULTIPLE INOSITOL POLYPHOSPHATE PHOSPHATASE-RELATED"/>
    <property type="match status" value="1"/>
</dbReference>